<keyword evidence="3" id="KW-1185">Reference proteome</keyword>
<sequence>MQETLNGRGLNLVLRDHAHSQFCFNVDPEARATLYEILQPAGQVHGAVTLRHPLDSYLSLAANKWRHFEPFTLDEYCRRYDLFLDRYVGLPWIKYESFLDRPEDVLAEIAVALKLPFNAAALDAAMVMKLSGDSGRGGTKISRRPRREIPEHIQQEAEQSERFAPLCGRMGYEV</sequence>
<dbReference type="AlphaFoldDB" id="A0A2R8B0T1"/>
<dbReference type="EMBL" id="OMOJ01000014">
    <property type="protein sequence ID" value="SPF81827.1"/>
    <property type="molecule type" value="Genomic_DNA"/>
</dbReference>
<dbReference type="Gene3D" id="3.40.50.300">
    <property type="entry name" value="P-loop containing nucleotide triphosphate hydrolases"/>
    <property type="match status" value="1"/>
</dbReference>
<feature type="compositionally biased region" description="Basic and acidic residues" evidence="1">
    <location>
        <begin position="147"/>
        <end position="158"/>
    </location>
</feature>
<gene>
    <name evidence="2" type="ORF">PRI8871_03652</name>
</gene>
<accession>A0A2R8B0T1</accession>
<evidence type="ECO:0000313" key="2">
    <source>
        <dbReference type="EMBL" id="SPF81827.1"/>
    </source>
</evidence>
<evidence type="ECO:0000256" key="1">
    <source>
        <dbReference type="SAM" id="MobiDB-lite"/>
    </source>
</evidence>
<organism evidence="2 3">
    <name type="scientific">Pseudoprimorskyibacter insulae</name>
    <dbReference type="NCBI Taxonomy" id="1695997"/>
    <lineage>
        <taxon>Bacteria</taxon>
        <taxon>Pseudomonadati</taxon>
        <taxon>Pseudomonadota</taxon>
        <taxon>Alphaproteobacteria</taxon>
        <taxon>Rhodobacterales</taxon>
        <taxon>Paracoccaceae</taxon>
        <taxon>Pseudoprimorskyibacter</taxon>
    </lineage>
</organism>
<reference evidence="3" key="1">
    <citation type="submission" date="2018-03" db="EMBL/GenBank/DDBJ databases">
        <authorList>
            <person name="Rodrigo-Torres L."/>
            <person name="Arahal R. D."/>
            <person name="Lucena T."/>
        </authorList>
    </citation>
    <scope>NUCLEOTIDE SEQUENCE [LARGE SCALE GENOMIC DNA]</scope>
    <source>
        <strain evidence="3">CECT 8871</strain>
    </source>
</reference>
<evidence type="ECO:0008006" key="4">
    <source>
        <dbReference type="Google" id="ProtNLM"/>
    </source>
</evidence>
<evidence type="ECO:0000313" key="3">
    <source>
        <dbReference type="Proteomes" id="UP000244904"/>
    </source>
</evidence>
<feature type="region of interest" description="Disordered" evidence="1">
    <location>
        <begin position="132"/>
        <end position="158"/>
    </location>
</feature>
<dbReference type="InterPro" id="IPR027417">
    <property type="entry name" value="P-loop_NTPase"/>
</dbReference>
<name>A0A2R8B0T1_9RHOB</name>
<protein>
    <recommendedName>
        <fullName evidence="4">Sulfotransferase domain-containing protein</fullName>
    </recommendedName>
</protein>
<dbReference type="SUPFAM" id="SSF52540">
    <property type="entry name" value="P-loop containing nucleoside triphosphate hydrolases"/>
    <property type="match status" value="1"/>
</dbReference>
<proteinExistence type="predicted"/>
<dbReference type="Proteomes" id="UP000244904">
    <property type="component" value="Unassembled WGS sequence"/>
</dbReference>